<dbReference type="EC" id="6.3.5.1" evidence="3"/>
<dbReference type="AlphaFoldDB" id="A0A9D1N3Y7"/>
<dbReference type="InterPro" id="IPR022310">
    <property type="entry name" value="NAD/GMP_synthase"/>
</dbReference>
<proteinExistence type="inferred from homology"/>
<protein>
    <recommendedName>
        <fullName evidence="3">NAD(+) synthase (glutamine-hydrolyzing)</fullName>
        <ecNumber evidence="3">6.3.5.1</ecNumber>
    </recommendedName>
</protein>
<comment type="similarity">
    <text evidence="2">In the C-terminal section; belongs to the NAD synthetase family.</text>
</comment>
<dbReference type="PANTHER" id="PTHR23090">
    <property type="entry name" value="NH 3 /GLUTAMINE-DEPENDENT NAD + SYNTHETASE"/>
    <property type="match status" value="1"/>
</dbReference>
<name>A0A9D1N3Y7_9FIRM</name>
<feature type="domain" description="CN hydrolase" evidence="9">
    <location>
        <begin position="1"/>
        <end position="104"/>
    </location>
</feature>
<evidence type="ECO:0000256" key="1">
    <source>
        <dbReference type="ARBA" id="ARBA00005188"/>
    </source>
</evidence>
<dbReference type="Pfam" id="PF02540">
    <property type="entry name" value="NAD_synthase"/>
    <property type="match status" value="1"/>
</dbReference>
<evidence type="ECO:0000256" key="5">
    <source>
        <dbReference type="ARBA" id="ARBA00022741"/>
    </source>
</evidence>
<dbReference type="InterPro" id="IPR036526">
    <property type="entry name" value="C-N_Hydrolase_sf"/>
</dbReference>
<evidence type="ECO:0000256" key="8">
    <source>
        <dbReference type="RuleBase" id="RU003811"/>
    </source>
</evidence>
<comment type="pathway">
    <text evidence="1">Cofactor biosynthesis; NAD(+) biosynthesis; NAD(+) from deamido-NAD(+) (L-Gln route): step 1/1.</text>
</comment>
<accession>A0A9D1N3Y7</accession>
<dbReference type="Proteomes" id="UP000824128">
    <property type="component" value="Unassembled WGS sequence"/>
</dbReference>
<dbReference type="PIRSF" id="PIRSF006630">
    <property type="entry name" value="NADS_GAT"/>
    <property type="match status" value="1"/>
</dbReference>
<comment type="caution">
    <text evidence="10">The sequence shown here is derived from an EMBL/GenBank/DDBJ whole genome shotgun (WGS) entry which is preliminary data.</text>
</comment>
<dbReference type="Gene3D" id="1.10.10.1140">
    <property type="entry name" value="Glutamine-dependent NAD+ synthetase, C-terminal domain"/>
    <property type="match status" value="1"/>
</dbReference>
<keyword evidence="6 8" id="KW-0067">ATP-binding</keyword>
<feature type="non-terminal residue" evidence="10">
    <location>
        <position position="1"/>
    </location>
</feature>
<evidence type="ECO:0000256" key="6">
    <source>
        <dbReference type="ARBA" id="ARBA00022840"/>
    </source>
</evidence>
<reference evidence="10" key="1">
    <citation type="submission" date="2020-10" db="EMBL/GenBank/DDBJ databases">
        <authorList>
            <person name="Gilroy R."/>
        </authorList>
    </citation>
    <scope>NUCLEOTIDE SEQUENCE</scope>
    <source>
        <strain evidence="10">ChiGjej2B2-16831</strain>
    </source>
</reference>
<dbReference type="PROSITE" id="PS50263">
    <property type="entry name" value="CN_HYDROLASE"/>
    <property type="match status" value="1"/>
</dbReference>
<keyword evidence="4 8" id="KW-0436">Ligase</keyword>
<dbReference type="PANTHER" id="PTHR23090:SF9">
    <property type="entry name" value="GLUTAMINE-DEPENDENT NAD(+) SYNTHETASE"/>
    <property type="match status" value="1"/>
</dbReference>
<dbReference type="SUPFAM" id="SSF56317">
    <property type="entry name" value="Carbon-nitrogen hydrolase"/>
    <property type="match status" value="1"/>
</dbReference>
<dbReference type="InterPro" id="IPR041856">
    <property type="entry name" value="NAD+_synth_C"/>
</dbReference>
<evidence type="ECO:0000256" key="7">
    <source>
        <dbReference type="ARBA" id="ARBA00023027"/>
    </source>
</evidence>
<organism evidence="10 11">
    <name type="scientific">Candidatus Aphodomorpha intestinavium</name>
    <dbReference type="NCBI Taxonomy" id="2840672"/>
    <lineage>
        <taxon>Bacteria</taxon>
        <taxon>Bacillati</taxon>
        <taxon>Bacillota</taxon>
        <taxon>Clostridia</taxon>
        <taxon>Eubacteriales</taxon>
        <taxon>Candidatus Aphodomorpha</taxon>
    </lineage>
</organism>
<evidence type="ECO:0000256" key="2">
    <source>
        <dbReference type="ARBA" id="ARBA00007145"/>
    </source>
</evidence>
<dbReference type="GO" id="GO:0005524">
    <property type="term" value="F:ATP binding"/>
    <property type="evidence" value="ECO:0007669"/>
    <property type="project" value="UniProtKB-KW"/>
</dbReference>
<dbReference type="Gene3D" id="3.60.110.10">
    <property type="entry name" value="Carbon-nitrogen hydrolase"/>
    <property type="match status" value="1"/>
</dbReference>
<dbReference type="CDD" id="cd00553">
    <property type="entry name" value="NAD_synthase"/>
    <property type="match status" value="1"/>
</dbReference>
<evidence type="ECO:0000259" key="9">
    <source>
        <dbReference type="PROSITE" id="PS50263"/>
    </source>
</evidence>
<dbReference type="InterPro" id="IPR003694">
    <property type="entry name" value="NAD_synthase"/>
</dbReference>
<keyword evidence="5 8" id="KW-0547">Nucleotide-binding</keyword>
<keyword evidence="7 8" id="KW-0520">NAD</keyword>
<dbReference type="InterPro" id="IPR014729">
    <property type="entry name" value="Rossmann-like_a/b/a_fold"/>
</dbReference>
<dbReference type="GO" id="GO:0004359">
    <property type="term" value="F:glutaminase activity"/>
    <property type="evidence" value="ECO:0007669"/>
    <property type="project" value="InterPro"/>
</dbReference>
<comment type="similarity">
    <text evidence="8">Belongs to the NAD synthetase family.</text>
</comment>
<gene>
    <name evidence="10" type="ORF">IAD24_05985</name>
</gene>
<dbReference type="EMBL" id="DVNZ01000190">
    <property type="protein sequence ID" value="HIU94694.1"/>
    <property type="molecule type" value="Genomic_DNA"/>
</dbReference>
<evidence type="ECO:0000256" key="3">
    <source>
        <dbReference type="ARBA" id="ARBA00012743"/>
    </source>
</evidence>
<dbReference type="GO" id="GO:0009435">
    <property type="term" value="P:NAD+ biosynthetic process"/>
    <property type="evidence" value="ECO:0007669"/>
    <property type="project" value="InterPro"/>
</dbReference>
<evidence type="ECO:0000313" key="10">
    <source>
        <dbReference type="EMBL" id="HIU94694.1"/>
    </source>
</evidence>
<reference evidence="10" key="2">
    <citation type="journal article" date="2021" name="PeerJ">
        <title>Extensive microbial diversity within the chicken gut microbiome revealed by metagenomics and culture.</title>
        <authorList>
            <person name="Gilroy R."/>
            <person name="Ravi A."/>
            <person name="Getino M."/>
            <person name="Pursley I."/>
            <person name="Horton D.L."/>
            <person name="Alikhan N.F."/>
            <person name="Baker D."/>
            <person name="Gharbi K."/>
            <person name="Hall N."/>
            <person name="Watson M."/>
            <person name="Adriaenssens E.M."/>
            <person name="Foster-Nyarko E."/>
            <person name="Jarju S."/>
            <person name="Secka A."/>
            <person name="Antonio M."/>
            <person name="Oren A."/>
            <person name="Chaudhuri R.R."/>
            <person name="La Ragione R."/>
            <person name="Hildebrand F."/>
            <person name="Pallen M.J."/>
        </authorList>
    </citation>
    <scope>NUCLEOTIDE SEQUENCE</scope>
    <source>
        <strain evidence="10">ChiGjej2B2-16831</strain>
    </source>
</reference>
<dbReference type="GO" id="GO:0005737">
    <property type="term" value="C:cytoplasm"/>
    <property type="evidence" value="ECO:0007669"/>
    <property type="project" value="InterPro"/>
</dbReference>
<dbReference type="NCBIfam" id="TIGR00552">
    <property type="entry name" value="nadE"/>
    <property type="match status" value="1"/>
</dbReference>
<dbReference type="SUPFAM" id="SSF52402">
    <property type="entry name" value="Adenine nucleotide alpha hydrolases-like"/>
    <property type="match status" value="1"/>
</dbReference>
<dbReference type="GO" id="GO:0003952">
    <property type="term" value="F:NAD+ synthase (glutamine-hydrolyzing) activity"/>
    <property type="evidence" value="ECO:0007669"/>
    <property type="project" value="UniProtKB-EC"/>
</dbReference>
<evidence type="ECO:0000256" key="4">
    <source>
        <dbReference type="ARBA" id="ARBA00022598"/>
    </source>
</evidence>
<dbReference type="InterPro" id="IPR014445">
    <property type="entry name" value="Gln-dep_NAD_synthase"/>
</dbReference>
<evidence type="ECO:0000313" key="11">
    <source>
        <dbReference type="Proteomes" id="UP000824128"/>
    </source>
</evidence>
<dbReference type="NCBIfam" id="NF002730">
    <property type="entry name" value="PRK02628.1"/>
    <property type="match status" value="1"/>
</dbReference>
<sequence length="465" mass="50591">LGVELCEDLWAPEPPSTALALHGATVIANLSASDEAVLKPEQRRRLVQVQSARLNCGYLFCSAGEGESTTDVVFSGHDMIFENGSLLAEAPPFGGGYALTELDLQFLLRERQRHAYAAQPADGYRCVPFQLPMRETALTRAYWRTPFVADTQPERERRCDEVLAIQAHGLKKRLQHTGAKRAVIGVSGGLDSTLALIVAVRALALLGRPATDVLAVTMPCFGTTKRTRGNAERLCDALGVPCRTVDIAAAVAQHLSDIGHAPGKADTAFENAQARERTQVLMDLANMENGLVVGTGDLSEIALGFATYGGDHLSMYGVNAGVPKTLMRDMLGILARRAGGALESVLTDILATPVSPELLPALDGQNPQRTEETVGPYELHDFFLYHAVRRGECREKIQRLAEYAFAGSYDAAAIAHWLETFYRRFFAQQFKRSCMPDGPRVGNVSLSPRGDWRMPSDAVPAAWLE</sequence>
<dbReference type="InterPro" id="IPR003010">
    <property type="entry name" value="C-N_Hydrolase"/>
</dbReference>
<dbReference type="Gene3D" id="3.40.50.620">
    <property type="entry name" value="HUPs"/>
    <property type="match status" value="1"/>
</dbReference>